<dbReference type="AlphaFoldDB" id="A0A1D6J045"/>
<name>A0A1D6J045_MAIZE</name>
<proteinExistence type="predicted"/>
<sequence>MALLKSNDTRALFLMAIVVMAMAIVLTPCPVHGRNDERCTHMPGCTISRCLSQCKQWGYANPVINCWNTPPNTVLDTCCCFSNAARKLA</sequence>
<dbReference type="KEGG" id="zma:103641266"/>
<dbReference type="ExpressionAtlas" id="A0A1D6J045">
    <property type="expression patterns" value="baseline"/>
</dbReference>
<dbReference type="OMA" id="NDERCTH"/>
<gene>
    <name evidence="1" type="ORF">ZEAMMB73_Zm00001d024549</name>
</gene>
<dbReference type="OrthoDB" id="691834at2759"/>
<dbReference type="PaxDb" id="4577-GRMZM2G175101_P01"/>
<dbReference type="FunCoup" id="A0A1D6J045">
    <property type="interactions" value="507"/>
</dbReference>
<dbReference type="eggNOG" id="ENOG502R4JH">
    <property type="taxonomic scope" value="Eukaryota"/>
</dbReference>
<protein>
    <submittedName>
        <fullName evidence="1">Uncharacterized protein</fullName>
    </submittedName>
</protein>
<evidence type="ECO:0000313" key="1">
    <source>
        <dbReference type="EMBL" id="AQK41470.1"/>
    </source>
</evidence>
<organism evidence="1">
    <name type="scientific">Zea mays</name>
    <name type="common">Maize</name>
    <dbReference type="NCBI Taxonomy" id="4577"/>
    <lineage>
        <taxon>Eukaryota</taxon>
        <taxon>Viridiplantae</taxon>
        <taxon>Streptophyta</taxon>
        <taxon>Embryophyta</taxon>
        <taxon>Tracheophyta</taxon>
        <taxon>Spermatophyta</taxon>
        <taxon>Magnoliopsida</taxon>
        <taxon>Liliopsida</taxon>
        <taxon>Poales</taxon>
        <taxon>Poaceae</taxon>
        <taxon>PACMAD clade</taxon>
        <taxon>Panicoideae</taxon>
        <taxon>Andropogonodae</taxon>
        <taxon>Andropogoneae</taxon>
        <taxon>Tripsacinae</taxon>
        <taxon>Zea</taxon>
    </lineage>
</organism>
<reference evidence="1" key="1">
    <citation type="submission" date="2015-12" db="EMBL/GenBank/DDBJ databases">
        <title>Update maize B73 reference genome by single molecule sequencing technologies.</title>
        <authorList>
            <consortium name="Maize Genome Sequencing Project"/>
            <person name="Ware D."/>
        </authorList>
    </citation>
    <scope>NUCLEOTIDE SEQUENCE</scope>
    <source>
        <tissue evidence="1">Seedling</tissue>
    </source>
</reference>
<accession>A0A1D6J045</accession>
<dbReference type="EMBL" id="CM000786">
    <property type="protein sequence ID" value="AQK41470.1"/>
    <property type="molecule type" value="Genomic_DNA"/>
</dbReference>
<dbReference type="InParanoid" id="A0A1D6J045"/>